<organism evidence="2 3">
    <name type="scientific">Metabacillus herbersteinensis</name>
    <dbReference type="NCBI Taxonomy" id="283816"/>
    <lineage>
        <taxon>Bacteria</taxon>
        <taxon>Bacillati</taxon>
        <taxon>Bacillota</taxon>
        <taxon>Bacilli</taxon>
        <taxon>Bacillales</taxon>
        <taxon>Bacillaceae</taxon>
        <taxon>Metabacillus</taxon>
    </lineage>
</organism>
<dbReference type="CDD" id="cd00077">
    <property type="entry name" value="HDc"/>
    <property type="match status" value="1"/>
</dbReference>
<dbReference type="SMART" id="SM00471">
    <property type="entry name" value="HDc"/>
    <property type="match status" value="1"/>
</dbReference>
<evidence type="ECO:0000259" key="1">
    <source>
        <dbReference type="PROSITE" id="PS51831"/>
    </source>
</evidence>
<reference evidence="2 3" key="1">
    <citation type="submission" date="2024-09" db="EMBL/GenBank/DDBJ databases">
        <authorList>
            <person name="Sun Q."/>
            <person name="Mori K."/>
        </authorList>
    </citation>
    <scope>NUCLEOTIDE SEQUENCE [LARGE SCALE GENOMIC DNA]</scope>
    <source>
        <strain evidence="2 3">CCM 7228</strain>
    </source>
</reference>
<dbReference type="RefSeq" id="WP_378933055.1">
    <property type="nucleotide sequence ID" value="NZ_JBHLVO010000005.1"/>
</dbReference>
<dbReference type="PANTHER" id="PTHR33594:SF1">
    <property type="entry name" value="HD_PDEASE DOMAIN-CONTAINING PROTEIN"/>
    <property type="match status" value="1"/>
</dbReference>
<dbReference type="PROSITE" id="PS51831">
    <property type="entry name" value="HD"/>
    <property type="match status" value="1"/>
</dbReference>
<protein>
    <submittedName>
        <fullName evidence="2">HD domain-containing protein</fullName>
    </submittedName>
</protein>
<dbReference type="Gene3D" id="1.20.58.1910">
    <property type="match status" value="1"/>
</dbReference>
<keyword evidence="3" id="KW-1185">Reference proteome</keyword>
<comment type="caution">
    <text evidence="2">The sequence shown here is derived from an EMBL/GenBank/DDBJ whole genome shotgun (WGS) entry which is preliminary data.</text>
</comment>
<accession>A0ABV6GDD7</accession>
<evidence type="ECO:0000313" key="3">
    <source>
        <dbReference type="Proteomes" id="UP001589854"/>
    </source>
</evidence>
<dbReference type="Proteomes" id="UP001589854">
    <property type="component" value="Unassembled WGS sequence"/>
</dbReference>
<sequence>MNKLEIIKTVENFVSQLLEKEGSGHDWWHIHRVRNMSLMIAKKEGADPFIVELSALLHDVIDDKLSDSIKMKPEDVEQLLEDLQVENVHIKEIIRIITSISFRKRMEVPLKTLEAKVVQDADRLDAIGAIGIARTFTYAGSKGHLIYEPKDFSYKPNDKKSGSAIDHFYEKLLNLKNLMNTSTAKEMAEERHRLMEDYLKNFYHEWNVSGTKAQAPWSAPTSIRRFK</sequence>
<name>A0ABV6GDD7_9BACI</name>
<dbReference type="EMBL" id="JBHLVO010000005">
    <property type="protein sequence ID" value="MFC0271700.1"/>
    <property type="molecule type" value="Genomic_DNA"/>
</dbReference>
<gene>
    <name evidence="2" type="ORF">ACFFIX_09550</name>
</gene>
<dbReference type="SUPFAM" id="SSF109604">
    <property type="entry name" value="HD-domain/PDEase-like"/>
    <property type="match status" value="1"/>
</dbReference>
<feature type="domain" description="HD" evidence="1">
    <location>
        <begin position="26"/>
        <end position="127"/>
    </location>
</feature>
<dbReference type="InterPro" id="IPR003607">
    <property type="entry name" value="HD/PDEase_dom"/>
</dbReference>
<evidence type="ECO:0000313" key="2">
    <source>
        <dbReference type="EMBL" id="MFC0271700.1"/>
    </source>
</evidence>
<dbReference type="InterPro" id="IPR006674">
    <property type="entry name" value="HD_domain"/>
</dbReference>
<dbReference type="Pfam" id="PF01966">
    <property type="entry name" value="HD"/>
    <property type="match status" value="1"/>
</dbReference>
<dbReference type="PANTHER" id="PTHR33594">
    <property type="entry name" value="SUPERFAMILY HYDROLASE, PUTATIVE (AFU_ORTHOLOGUE AFUA_1G03035)-RELATED"/>
    <property type="match status" value="1"/>
</dbReference>
<proteinExistence type="predicted"/>
<dbReference type="Gene3D" id="1.10.472.50">
    <property type="entry name" value="HD-domain/PDEase-like"/>
    <property type="match status" value="1"/>
</dbReference>